<dbReference type="RefSeq" id="WP_208009035.1">
    <property type="nucleotide sequence ID" value="NZ_CP071796.1"/>
</dbReference>
<feature type="binding site" evidence="7">
    <location>
        <position position="34"/>
    </location>
    <ligand>
        <name>5-amino-6-(D-ribitylamino)uracil</name>
        <dbReference type="ChEBI" id="CHEBI:15934"/>
    </ligand>
</feature>
<dbReference type="NCBIfam" id="NF009084">
    <property type="entry name" value="PRK12419.1"/>
    <property type="match status" value="1"/>
</dbReference>
<comment type="caution">
    <text evidence="7">Lacks conserved residue(s) required for the propagation of feature annotation.</text>
</comment>
<comment type="similarity">
    <text evidence="2 7">Belongs to the DMRL synthase family.</text>
</comment>
<keyword evidence="4 7" id="KW-0686">Riboflavin biosynthesis</keyword>
<dbReference type="HAMAP" id="MF_00178">
    <property type="entry name" value="Lumazine_synth"/>
    <property type="match status" value="1"/>
</dbReference>
<evidence type="ECO:0000256" key="3">
    <source>
        <dbReference type="ARBA" id="ARBA00012664"/>
    </source>
</evidence>
<dbReference type="Proteomes" id="UP000663903">
    <property type="component" value="Chromosome"/>
</dbReference>
<dbReference type="GO" id="GO:0009231">
    <property type="term" value="P:riboflavin biosynthetic process"/>
    <property type="evidence" value="ECO:0007669"/>
    <property type="project" value="UniProtKB-UniRule"/>
</dbReference>
<dbReference type="SUPFAM" id="SSF52121">
    <property type="entry name" value="Lumazine synthase"/>
    <property type="match status" value="1"/>
</dbReference>
<accession>A0A975H3H7</accession>
<evidence type="ECO:0000256" key="4">
    <source>
        <dbReference type="ARBA" id="ARBA00022619"/>
    </source>
</evidence>
<feature type="binding site" evidence="7">
    <location>
        <begin position="93"/>
        <end position="95"/>
    </location>
    <ligand>
        <name>5-amino-6-(D-ribitylamino)uracil</name>
        <dbReference type="ChEBI" id="CHEBI:15934"/>
    </ligand>
</feature>
<comment type="pathway">
    <text evidence="1 7">Cofactor biosynthesis; riboflavin biosynthesis; riboflavin from 2-hydroxy-3-oxobutyl phosphate and 5-amino-6-(D-ribitylamino)uracil: step 1/2.</text>
</comment>
<feature type="binding site" evidence="7">
    <location>
        <begin position="69"/>
        <end position="71"/>
    </location>
    <ligand>
        <name>5-amino-6-(D-ribitylamino)uracil</name>
        <dbReference type="ChEBI" id="CHEBI:15934"/>
    </ligand>
</feature>
<name>A0A975H3H7_9BURK</name>
<dbReference type="GO" id="GO:0009349">
    <property type="term" value="C:riboflavin synthase complex"/>
    <property type="evidence" value="ECO:0007669"/>
    <property type="project" value="InterPro"/>
</dbReference>
<evidence type="ECO:0000256" key="1">
    <source>
        <dbReference type="ARBA" id="ARBA00004917"/>
    </source>
</evidence>
<proteinExistence type="inferred from homology"/>
<gene>
    <name evidence="7" type="primary">ribH</name>
    <name evidence="8" type="ORF">J1M35_20100</name>
</gene>
<dbReference type="EC" id="2.5.1.78" evidence="3 7"/>
<evidence type="ECO:0000313" key="8">
    <source>
        <dbReference type="EMBL" id="QTD45285.1"/>
    </source>
</evidence>
<dbReference type="KEGG" id="otd:J1M35_20100"/>
<evidence type="ECO:0000256" key="5">
    <source>
        <dbReference type="ARBA" id="ARBA00022679"/>
    </source>
</evidence>
<evidence type="ECO:0000256" key="2">
    <source>
        <dbReference type="ARBA" id="ARBA00007424"/>
    </source>
</evidence>
<reference evidence="8" key="1">
    <citation type="submission" date="2021-03" db="EMBL/GenBank/DDBJ databases">
        <title>Ottowia sp. 27C isolated from the cloaca of a Giant Asian pond turtle (Heosemys grandis).</title>
        <authorList>
            <person name="Spergser J."/>
            <person name="Busse H.-J."/>
        </authorList>
    </citation>
    <scope>NUCLEOTIDE SEQUENCE</scope>
    <source>
        <strain evidence="8">27C</strain>
    </source>
</reference>
<dbReference type="GO" id="GO:0000906">
    <property type="term" value="F:6,7-dimethyl-8-ribityllumazine synthase activity"/>
    <property type="evidence" value="ECO:0007669"/>
    <property type="project" value="UniProtKB-UniRule"/>
</dbReference>
<evidence type="ECO:0000256" key="6">
    <source>
        <dbReference type="ARBA" id="ARBA00048785"/>
    </source>
</evidence>
<feature type="active site" description="Proton donor" evidence="7">
    <location>
        <position position="101"/>
    </location>
</feature>
<dbReference type="GO" id="GO:0005829">
    <property type="term" value="C:cytosol"/>
    <property type="evidence" value="ECO:0007669"/>
    <property type="project" value="TreeGrafter"/>
</dbReference>
<feature type="binding site" evidence="7">
    <location>
        <position position="126"/>
    </location>
    <ligand>
        <name>5-amino-6-(D-ribitylamino)uracil</name>
        <dbReference type="ChEBI" id="CHEBI:15934"/>
    </ligand>
</feature>
<comment type="catalytic activity">
    <reaction evidence="6 7">
        <text>(2S)-2-hydroxy-3-oxobutyl phosphate + 5-amino-6-(D-ribitylamino)uracil = 6,7-dimethyl-8-(1-D-ribityl)lumazine + phosphate + 2 H2O + H(+)</text>
        <dbReference type="Rhea" id="RHEA:26152"/>
        <dbReference type="ChEBI" id="CHEBI:15377"/>
        <dbReference type="ChEBI" id="CHEBI:15378"/>
        <dbReference type="ChEBI" id="CHEBI:15934"/>
        <dbReference type="ChEBI" id="CHEBI:43474"/>
        <dbReference type="ChEBI" id="CHEBI:58201"/>
        <dbReference type="ChEBI" id="CHEBI:58830"/>
        <dbReference type="EC" id="2.5.1.78"/>
    </reaction>
</comment>
<evidence type="ECO:0000313" key="9">
    <source>
        <dbReference type="Proteomes" id="UP000663903"/>
    </source>
</evidence>
<dbReference type="Pfam" id="PF00885">
    <property type="entry name" value="DMRL_synthase"/>
    <property type="match status" value="1"/>
</dbReference>
<feature type="binding site" evidence="7">
    <location>
        <position position="141"/>
    </location>
    <ligand>
        <name>(2S)-2-hydroxy-3-oxobutyl phosphate</name>
        <dbReference type="ChEBI" id="CHEBI:58830"/>
    </ligand>
</feature>
<dbReference type="Gene3D" id="3.40.50.960">
    <property type="entry name" value="Lumazine/riboflavin synthase"/>
    <property type="match status" value="1"/>
</dbReference>
<dbReference type="PANTHER" id="PTHR21058:SF0">
    <property type="entry name" value="6,7-DIMETHYL-8-RIBITYLLUMAZINE SYNTHASE"/>
    <property type="match status" value="1"/>
</dbReference>
<comment type="function">
    <text evidence="7">Catalyzes the formation of 6,7-dimethyl-8-ribityllumazine by condensation of 5-amino-6-(D-ribitylamino)uracil with 3,4-dihydroxy-2-butanone 4-phosphate. This is the penultimate step in the biosynthesis of riboflavin.</text>
</comment>
<keyword evidence="9" id="KW-1185">Reference proteome</keyword>
<protein>
    <recommendedName>
        <fullName evidence="3 7">6,7-dimethyl-8-ribityllumazine synthase</fullName>
        <shortName evidence="7">DMRL synthase</shortName>
        <shortName evidence="7">LS</shortName>
        <shortName evidence="7">Lumazine synthase</shortName>
        <ecNumber evidence="3 7">2.5.1.78</ecNumber>
    </recommendedName>
</protein>
<dbReference type="PANTHER" id="PTHR21058">
    <property type="entry name" value="6,7-DIMETHYL-8-RIBITYLLUMAZINE SYNTHASE DMRL SYNTHASE LUMAZINE SYNTHASE"/>
    <property type="match status" value="1"/>
</dbReference>
<dbReference type="EMBL" id="CP071796">
    <property type="protein sequence ID" value="QTD45285.1"/>
    <property type="molecule type" value="Genomic_DNA"/>
</dbReference>
<dbReference type="InterPro" id="IPR002180">
    <property type="entry name" value="LS/RS"/>
</dbReference>
<evidence type="ECO:0000256" key="7">
    <source>
        <dbReference type="HAMAP-Rule" id="MF_00178"/>
    </source>
</evidence>
<dbReference type="AlphaFoldDB" id="A0A975H3H7"/>
<sequence>MNQSDTSHSIANKAYSATTRGQKGLRFAFVRAVWHADIVQQGQAGFVAECARLWPGAPPDIEVHAVPGALEIPLLAQSLARRGGVDAIVACALVVDGGIYRHDFVAHAVIDGLMRVQLDSGVPVFSVVLTPKDFHEHATHRDFFTQHFVTKGAEAARACQQTLAAHAALVG</sequence>
<dbReference type="InterPro" id="IPR036467">
    <property type="entry name" value="LS/RS_sf"/>
</dbReference>
<organism evidence="8 9">
    <name type="scientific">Ottowia testudinis</name>
    <dbReference type="NCBI Taxonomy" id="2816950"/>
    <lineage>
        <taxon>Bacteria</taxon>
        <taxon>Pseudomonadati</taxon>
        <taxon>Pseudomonadota</taxon>
        <taxon>Betaproteobacteria</taxon>
        <taxon>Burkholderiales</taxon>
        <taxon>Comamonadaceae</taxon>
        <taxon>Ottowia</taxon>
    </lineage>
</organism>
<keyword evidence="5 7" id="KW-0808">Transferase</keyword>
<dbReference type="InterPro" id="IPR034964">
    <property type="entry name" value="LS"/>
</dbReference>